<organism evidence="6 7">
    <name type="scientific">Pocillopora damicornis</name>
    <name type="common">Cauliflower coral</name>
    <name type="synonym">Millepora damicornis</name>
    <dbReference type="NCBI Taxonomy" id="46731"/>
    <lineage>
        <taxon>Eukaryota</taxon>
        <taxon>Metazoa</taxon>
        <taxon>Cnidaria</taxon>
        <taxon>Anthozoa</taxon>
        <taxon>Hexacorallia</taxon>
        <taxon>Scleractinia</taxon>
        <taxon>Astrocoeniina</taxon>
        <taxon>Pocilloporidae</taxon>
        <taxon>Pocillopora</taxon>
    </lineage>
</organism>
<feature type="compositionally biased region" description="Basic residues" evidence="5">
    <location>
        <begin position="372"/>
        <end position="383"/>
    </location>
</feature>
<dbReference type="OrthoDB" id="14717at2759"/>
<evidence type="ECO:0000256" key="2">
    <source>
        <dbReference type="ARBA" id="ARBA00023134"/>
    </source>
</evidence>
<evidence type="ECO:0000256" key="3">
    <source>
        <dbReference type="PIRSR" id="PIRSR606689-1"/>
    </source>
</evidence>
<sequence>MISLMANCFTWVKRRREPSKKVTLLMVGLDNAGKTSTVADLTGESTEGITPTVGFLNSSFSLYRFSVTVFDVGGGAKIRSIWKNYYAESYGIVFVIDASDTTRLEESKKALYETEMQPRVAGKPLLVLGNKQDKEGALNENELHRQLELDTLAEKYSCPCKVFCCSAVLGRGNKIDRQIKKGFRWLLAEISNDHVNLSRRVEKDMAEQKKAQDEERERKRERVRLAREAREKAEREAAEREKQQVEESDDGVVVSKDKKKKDRDTPEPQTSSKKKKKGKENNHEPDATEKGKKSKKKKKTKQDEDMVDGQDTRNIEDQTLSNPSPLEEHLIEDRSKTHDETIEHLQQGGWGEMRESLPVHENTTPEDSEVKTKKKKKKKKKLNKTAPMEGEETELPPLNAWGTPSSTLNGFPGSSGVSPRRLEPLGLPRTSGTVKETLVTLWASSCVRNKAIPSLSIPEGDEEPNSLPPIRGSSWTRSRPNSEDCDVVT</sequence>
<dbReference type="GO" id="GO:0003924">
    <property type="term" value="F:GTPase activity"/>
    <property type="evidence" value="ECO:0007669"/>
    <property type="project" value="InterPro"/>
</dbReference>
<name>A0A3M6UNY2_POCDA</name>
<dbReference type="PROSITE" id="PS51417">
    <property type="entry name" value="ARF"/>
    <property type="match status" value="1"/>
</dbReference>
<feature type="binding site" evidence="4">
    <location>
        <position position="35"/>
    </location>
    <ligand>
        <name>Mg(2+)</name>
        <dbReference type="ChEBI" id="CHEBI:18420"/>
    </ligand>
</feature>
<feature type="region of interest" description="Disordered" evidence="5">
    <location>
        <begin position="201"/>
        <end position="429"/>
    </location>
</feature>
<dbReference type="PROSITE" id="PS51422">
    <property type="entry name" value="SAR1"/>
    <property type="match status" value="1"/>
</dbReference>
<accession>A0A3M6UNY2</accession>
<dbReference type="GO" id="GO:0005525">
    <property type="term" value="F:GTP binding"/>
    <property type="evidence" value="ECO:0007669"/>
    <property type="project" value="UniProtKB-KW"/>
</dbReference>
<evidence type="ECO:0000313" key="6">
    <source>
        <dbReference type="EMBL" id="RMX55407.1"/>
    </source>
</evidence>
<feature type="binding site" evidence="3">
    <location>
        <begin position="28"/>
        <end position="35"/>
    </location>
    <ligand>
        <name>GTP</name>
        <dbReference type="ChEBI" id="CHEBI:37565"/>
    </ligand>
</feature>
<dbReference type="Proteomes" id="UP000275408">
    <property type="component" value="Unassembled WGS sequence"/>
</dbReference>
<dbReference type="AlphaFoldDB" id="A0A3M6UNY2"/>
<dbReference type="PANTHER" id="PTHR46090:SF2">
    <property type="entry name" value="ADP-RIBOSYLATION FACTOR-LIKE PROTEIN 13B"/>
    <property type="match status" value="1"/>
</dbReference>
<evidence type="ECO:0008006" key="8">
    <source>
        <dbReference type="Google" id="ProtNLM"/>
    </source>
</evidence>
<keyword evidence="7" id="KW-1185">Reference proteome</keyword>
<dbReference type="STRING" id="46731.A0A3M6UNY2"/>
<comment type="caution">
    <text evidence="6">The sequence shown here is derived from an EMBL/GenBank/DDBJ whole genome shotgun (WGS) entry which is preliminary data.</text>
</comment>
<feature type="binding site" evidence="3">
    <location>
        <position position="74"/>
    </location>
    <ligand>
        <name>GTP</name>
        <dbReference type="ChEBI" id="CHEBI:37565"/>
    </ligand>
</feature>
<feature type="compositionally biased region" description="Basic and acidic residues" evidence="5">
    <location>
        <begin position="326"/>
        <end position="343"/>
    </location>
</feature>
<dbReference type="GO" id="GO:0046872">
    <property type="term" value="F:metal ion binding"/>
    <property type="evidence" value="ECO:0007669"/>
    <property type="project" value="UniProtKB-KW"/>
</dbReference>
<feature type="compositionally biased region" description="Basic and acidic residues" evidence="5">
    <location>
        <begin position="279"/>
        <end position="291"/>
    </location>
</feature>
<dbReference type="PROSITE" id="PS51419">
    <property type="entry name" value="RAB"/>
    <property type="match status" value="1"/>
</dbReference>
<dbReference type="InterPro" id="IPR006689">
    <property type="entry name" value="Small_GTPase_ARF/SAR"/>
</dbReference>
<dbReference type="SMART" id="SM00178">
    <property type="entry name" value="SAR"/>
    <property type="match status" value="1"/>
</dbReference>
<dbReference type="GO" id="GO:0005929">
    <property type="term" value="C:cilium"/>
    <property type="evidence" value="ECO:0007669"/>
    <property type="project" value="UniProtKB-ARBA"/>
</dbReference>
<feature type="compositionally biased region" description="Basic and acidic residues" evidence="5">
    <location>
        <begin position="201"/>
        <end position="245"/>
    </location>
</feature>
<keyword evidence="4" id="KW-0460">Magnesium</keyword>
<keyword evidence="1 3" id="KW-0547">Nucleotide-binding</keyword>
<dbReference type="InterPro" id="IPR027417">
    <property type="entry name" value="P-loop_NTPase"/>
</dbReference>
<dbReference type="NCBIfam" id="TIGR00231">
    <property type="entry name" value="small_GTP"/>
    <property type="match status" value="1"/>
</dbReference>
<feature type="region of interest" description="Disordered" evidence="5">
    <location>
        <begin position="453"/>
        <end position="489"/>
    </location>
</feature>
<dbReference type="Pfam" id="PF00025">
    <property type="entry name" value="Arf"/>
    <property type="match status" value="1"/>
</dbReference>
<dbReference type="FunFam" id="3.40.50.300:FF:000415">
    <property type="entry name" value="ADP-ribosylation factor-like GTPase 13B"/>
    <property type="match status" value="1"/>
</dbReference>
<dbReference type="InterPro" id="IPR051995">
    <property type="entry name" value="Ciliary_GTPase"/>
</dbReference>
<evidence type="ECO:0000313" key="7">
    <source>
        <dbReference type="Proteomes" id="UP000275408"/>
    </source>
</evidence>
<dbReference type="Gene3D" id="3.40.50.300">
    <property type="entry name" value="P-loop containing nucleotide triphosphate hydrolases"/>
    <property type="match status" value="1"/>
</dbReference>
<keyword evidence="2 3" id="KW-0342">GTP-binding</keyword>
<reference evidence="6 7" key="1">
    <citation type="journal article" date="2018" name="Sci. Rep.">
        <title>Comparative analysis of the Pocillopora damicornis genome highlights role of immune system in coral evolution.</title>
        <authorList>
            <person name="Cunning R."/>
            <person name="Bay R.A."/>
            <person name="Gillette P."/>
            <person name="Baker A.C."/>
            <person name="Traylor-Knowles N."/>
        </authorList>
    </citation>
    <scope>NUCLEOTIDE SEQUENCE [LARGE SCALE GENOMIC DNA]</scope>
    <source>
        <strain evidence="6">RSMAS</strain>
        <tissue evidence="6">Whole animal</tissue>
    </source>
</reference>
<evidence type="ECO:0000256" key="1">
    <source>
        <dbReference type="ARBA" id="ARBA00022741"/>
    </source>
</evidence>
<dbReference type="PANTHER" id="PTHR46090">
    <property type="entry name" value="ADP-RIBOSYLATION FACTOR-LIKE PROTEIN 13B"/>
    <property type="match status" value="1"/>
</dbReference>
<evidence type="ECO:0000256" key="5">
    <source>
        <dbReference type="SAM" id="MobiDB-lite"/>
    </source>
</evidence>
<keyword evidence="4" id="KW-0479">Metal-binding</keyword>
<gene>
    <name evidence="6" type="ORF">pdam_00010142</name>
</gene>
<dbReference type="SMART" id="SM00177">
    <property type="entry name" value="ARF"/>
    <property type="match status" value="1"/>
</dbReference>
<dbReference type="EMBL" id="RCHS01001065">
    <property type="protein sequence ID" value="RMX55407.1"/>
    <property type="molecule type" value="Genomic_DNA"/>
</dbReference>
<dbReference type="SUPFAM" id="SSF52540">
    <property type="entry name" value="P-loop containing nucleoside triphosphate hydrolases"/>
    <property type="match status" value="1"/>
</dbReference>
<protein>
    <recommendedName>
        <fullName evidence="8">ADP-ribosylation factor-like protein 13B</fullName>
    </recommendedName>
</protein>
<proteinExistence type="predicted"/>
<evidence type="ECO:0000256" key="4">
    <source>
        <dbReference type="PIRSR" id="PIRSR606689-2"/>
    </source>
</evidence>
<feature type="binding site" evidence="4">
    <location>
        <position position="52"/>
    </location>
    <ligand>
        <name>Mg(2+)</name>
        <dbReference type="ChEBI" id="CHEBI:18420"/>
    </ligand>
</feature>
<dbReference type="InterPro" id="IPR005225">
    <property type="entry name" value="Small_GTP-bd"/>
</dbReference>
<dbReference type="PRINTS" id="PR00328">
    <property type="entry name" value="SAR1GTPBP"/>
</dbReference>
<feature type="binding site" evidence="3">
    <location>
        <begin position="130"/>
        <end position="133"/>
    </location>
    <ligand>
        <name>GTP</name>
        <dbReference type="ChEBI" id="CHEBI:37565"/>
    </ligand>
</feature>